<dbReference type="eggNOG" id="COG4733">
    <property type="taxonomic scope" value="Bacteria"/>
</dbReference>
<dbReference type="OrthoDB" id="5354002at2"/>
<dbReference type="STRING" id="235279.HH_0813"/>
<dbReference type="KEGG" id="hhe:HH_0813"/>
<evidence type="ECO:0008006" key="3">
    <source>
        <dbReference type="Google" id="ProtNLM"/>
    </source>
</evidence>
<gene>
    <name evidence="1" type="ordered locus">HH_0813</name>
</gene>
<evidence type="ECO:0000313" key="1">
    <source>
        <dbReference type="EMBL" id="AAP77410.1"/>
    </source>
</evidence>
<name>Q7VHZ8_HELHP</name>
<dbReference type="InterPro" id="IPR005046">
    <property type="entry name" value="DUF285"/>
</dbReference>
<dbReference type="InterPro" id="IPR011889">
    <property type="entry name" value="Liste_lipo_26"/>
</dbReference>
<dbReference type="HOGENOM" id="CLU_025777_0_1_7"/>
<reference evidence="1 2" key="1">
    <citation type="journal article" date="2003" name="Proc. Natl. Acad. Sci. U.S.A.">
        <title>The complete genome sequence of the carcinogenic bacterium Helicobacter hepaticus.</title>
        <authorList>
            <person name="Suerbaum S."/>
            <person name="Josenhans C."/>
            <person name="Sterzenbach T."/>
            <person name="Drescher B."/>
            <person name="Brandt P."/>
            <person name="Bell M."/>
            <person name="Droege M."/>
            <person name="Fartmann B."/>
            <person name="Fischer H.-P."/>
            <person name="Ge Z."/>
            <person name="Hoerster A."/>
            <person name="Holland R."/>
            <person name="Klein K."/>
            <person name="Koenig J."/>
            <person name="Macko L."/>
            <person name="Mendz G.L."/>
            <person name="Nyakatura G."/>
            <person name="Schauer D.B."/>
            <person name="Shen Z."/>
            <person name="Weber J."/>
            <person name="Frosch M."/>
            <person name="Fox J.G."/>
        </authorList>
    </citation>
    <scope>NUCLEOTIDE SEQUENCE [LARGE SCALE GENOMIC DNA]</scope>
    <source>
        <strain evidence="2">ATCC 51449 / 3B1</strain>
    </source>
</reference>
<protein>
    <recommendedName>
        <fullName evidence="3">BspA family leucine-rich repeat surface protein</fullName>
    </recommendedName>
</protein>
<accession>Q7VHZ8</accession>
<keyword evidence="2" id="KW-1185">Reference proteome</keyword>
<dbReference type="EMBL" id="AE017125">
    <property type="protein sequence ID" value="AAP77410.1"/>
    <property type="molecule type" value="Genomic_DNA"/>
</dbReference>
<dbReference type="Pfam" id="PF03382">
    <property type="entry name" value="DUF285"/>
    <property type="match status" value="1"/>
</dbReference>
<sequence>MKRLLFMVMFVIMSVFMWIGCKDSKNYTYHPKDREELLKLVRDKSIKLNEIDTSAITDMSFLFARFSIEQCHDLFAEYFEHIESFVILAIEEQAAQKGESYTPTDTDRENIKNNLIAQWETKKQKCINNARERIDFSGIQSWDTSKVVDMSYMFGGVKEFNQPLNTWNVSSVQNMNGMFIGTALNQLLNAWDTSNVEDMGAMFARSAFNQPLNTWNVSKVKDMSFMFYESTHFNQPLNDWDISQVMDMNFMFQNAKSFKQNLESWGERLNPQVQTYLIFDNSPLYANPPKWYKKLVGKKENK</sequence>
<evidence type="ECO:0000313" key="2">
    <source>
        <dbReference type="Proteomes" id="UP000002495"/>
    </source>
</evidence>
<organism evidence="1 2">
    <name type="scientific">Helicobacter hepaticus (strain ATCC 51449 / 3B1)</name>
    <dbReference type="NCBI Taxonomy" id="235279"/>
    <lineage>
        <taxon>Bacteria</taxon>
        <taxon>Pseudomonadati</taxon>
        <taxon>Campylobacterota</taxon>
        <taxon>Epsilonproteobacteria</taxon>
        <taxon>Campylobacterales</taxon>
        <taxon>Helicobacteraceae</taxon>
        <taxon>Helicobacter</taxon>
    </lineage>
</organism>
<dbReference type="AlphaFoldDB" id="Q7VHZ8"/>
<dbReference type="Proteomes" id="UP000002495">
    <property type="component" value="Chromosome"/>
</dbReference>
<dbReference type="RefSeq" id="WP_011115653.1">
    <property type="nucleotide sequence ID" value="NC_004917.1"/>
</dbReference>
<dbReference type="NCBIfam" id="TIGR02167">
    <property type="entry name" value="Liste_lipo_26"/>
    <property type="match status" value="1"/>
</dbReference>
<dbReference type="PROSITE" id="PS51257">
    <property type="entry name" value="PROKAR_LIPOPROTEIN"/>
    <property type="match status" value="1"/>
</dbReference>
<proteinExistence type="predicted"/>